<evidence type="ECO:0000313" key="4">
    <source>
        <dbReference type="Proteomes" id="UP000051672"/>
    </source>
</evidence>
<dbReference type="PANTHER" id="PTHR41313">
    <property type="entry name" value="ADENINE-SPECIFIC METHYLTRANSFERASE"/>
    <property type="match status" value="1"/>
</dbReference>
<dbReference type="InterPro" id="IPR016843">
    <property type="entry name" value="S-AdoMet-dep_Ade-MeTrfase_prd"/>
</dbReference>
<feature type="domain" description="DNA methylase adenine-specific" evidence="1">
    <location>
        <begin position="100"/>
        <end position="317"/>
    </location>
</feature>
<dbReference type="STRING" id="1423727.FC34_GL000773"/>
<comment type="caution">
    <text evidence="3">The sequence shown here is derived from an EMBL/GenBank/DDBJ whole genome shotgun (WGS) entry which is preliminary data.</text>
</comment>
<dbReference type="CDD" id="cd02440">
    <property type="entry name" value="AdoMet_MTases"/>
    <property type="match status" value="1"/>
</dbReference>
<dbReference type="SUPFAM" id="SSF53335">
    <property type="entry name" value="S-adenosyl-L-methionine-dependent methyltransferases"/>
    <property type="match status" value="1"/>
</dbReference>
<sequence>MANTHLESLYTVLDQSTTLLRRNLNVSALEAAIETGDNLLSGEVTHADGLPDASTTQALEKLYAQITLDTFSAEEIRQAWQLVLVKIIAQDQIEPNKQVTPDALASLASYLVTVFYPAIKTSLSVGDLAVGTGNLLYAVMNQLHSALDVPVKGFGVDNDETLLAFAGMSSALQHLDVQLFHQDGIDTPVFNGMDIMVSDLPVGYYPLDDRAKTFATAAKEGHSYAHHLLIEQSMQLLKPGGLGLFFVPSNVFQSEEANGLTSWLTQAMHFQGLLTLPTTMFASANAQKSLLVLQRPGGAAVQAKQVLLGEFPDLNDKDAFSKFLSEINHWADQNIRG</sequence>
<dbReference type="Proteomes" id="UP000051672">
    <property type="component" value="Unassembled WGS sequence"/>
</dbReference>
<dbReference type="OrthoDB" id="9788159at2"/>
<evidence type="ECO:0000259" key="1">
    <source>
        <dbReference type="Pfam" id="PF02384"/>
    </source>
</evidence>
<organism evidence="3 4">
    <name type="scientific">Lacticaseibacillus brantae DSM 23927</name>
    <dbReference type="NCBI Taxonomy" id="1423727"/>
    <lineage>
        <taxon>Bacteria</taxon>
        <taxon>Bacillati</taxon>
        <taxon>Bacillota</taxon>
        <taxon>Bacilli</taxon>
        <taxon>Lactobacillales</taxon>
        <taxon>Lactobacillaceae</taxon>
        <taxon>Lacticaseibacillus</taxon>
    </lineage>
</organism>
<dbReference type="GO" id="GO:0032259">
    <property type="term" value="P:methylation"/>
    <property type="evidence" value="ECO:0007669"/>
    <property type="project" value="UniProtKB-KW"/>
</dbReference>
<dbReference type="GO" id="GO:0008170">
    <property type="term" value="F:N-methyltransferase activity"/>
    <property type="evidence" value="ECO:0007669"/>
    <property type="project" value="InterPro"/>
</dbReference>
<reference evidence="3 4" key="1">
    <citation type="journal article" date="2015" name="Genome Announc.">
        <title>Expanding the biotechnology potential of lactobacilli through comparative genomics of 213 strains and associated genera.</title>
        <authorList>
            <person name="Sun Z."/>
            <person name="Harris H.M."/>
            <person name="McCann A."/>
            <person name="Guo C."/>
            <person name="Argimon S."/>
            <person name="Zhang W."/>
            <person name="Yang X."/>
            <person name="Jeffery I.B."/>
            <person name="Cooney J.C."/>
            <person name="Kagawa T.F."/>
            <person name="Liu W."/>
            <person name="Song Y."/>
            <person name="Salvetti E."/>
            <person name="Wrobel A."/>
            <person name="Rasinkangas P."/>
            <person name="Parkhill J."/>
            <person name="Rea M.C."/>
            <person name="O'Sullivan O."/>
            <person name="Ritari J."/>
            <person name="Douillard F.P."/>
            <person name="Paul Ross R."/>
            <person name="Yang R."/>
            <person name="Briner A.E."/>
            <person name="Felis G.E."/>
            <person name="de Vos W.M."/>
            <person name="Barrangou R."/>
            <person name="Klaenhammer T.R."/>
            <person name="Caufield P.W."/>
            <person name="Cui Y."/>
            <person name="Zhang H."/>
            <person name="O'Toole P.W."/>
        </authorList>
    </citation>
    <scope>NUCLEOTIDE SEQUENCE [LARGE SCALE GENOMIC DNA]</scope>
    <source>
        <strain evidence="3 4">DSM 23927</strain>
    </source>
</reference>
<dbReference type="InterPro" id="IPR029063">
    <property type="entry name" value="SAM-dependent_MTases_sf"/>
</dbReference>
<feature type="domain" description="YtxK-like N-terminal helical" evidence="2">
    <location>
        <begin position="7"/>
        <end position="86"/>
    </location>
</feature>
<name>A0A0R2BB77_9LACO</name>
<dbReference type="AlphaFoldDB" id="A0A0R2BB77"/>
<dbReference type="Pfam" id="PF21106">
    <property type="entry name" value="YtxK_like"/>
    <property type="match status" value="1"/>
</dbReference>
<dbReference type="RefSeq" id="WP_057894054.1">
    <property type="nucleotide sequence ID" value="NZ_AYZQ01000001.1"/>
</dbReference>
<evidence type="ECO:0000313" key="3">
    <source>
        <dbReference type="EMBL" id="KRM73052.1"/>
    </source>
</evidence>
<evidence type="ECO:0000259" key="2">
    <source>
        <dbReference type="Pfam" id="PF21106"/>
    </source>
</evidence>
<dbReference type="PANTHER" id="PTHR41313:SF1">
    <property type="entry name" value="DNA METHYLASE ADENINE-SPECIFIC DOMAIN-CONTAINING PROTEIN"/>
    <property type="match status" value="1"/>
</dbReference>
<keyword evidence="3" id="KW-0489">Methyltransferase</keyword>
<dbReference type="PIRSF" id="PIRSF026567">
    <property type="entry name" value="Adenine_mtase_bact_prd"/>
    <property type="match status" value="1"/>
</dbReference>
<gene>
    <name evidence="3" type="ORF">FC34_GL000773</name>
</gene>
<dbReference type="InterPro" id="IPR003356">
    <property type="entry name" value="DNA_methylase_A-5"/>
</dbReference>
<dbReference type="GO" id="GO:0003677">
    <property type="term" value="F:DNA binding"/>
    <property type="evidence" value="ECO:0007669"/>
    <property type="project" value="InterPro"/>
</dbReference>
<protein>
    <submittedName>
        <fullName evidence="3">Adenine-specific DNA methylase</fullName>
    </submittedName>
</protein>
<dbReference type="InterPro" id="IPR048375">
    <property type="entry name" value="YtxK-like_N"/>
</dbReference>
<dbReference type="Pfam" id="PF02384">
    <property type="entry name" value="N6_Mtase"/>
    <property type="match status" value="1"/>
</dbReference>
<dbReference type="InterPro" id="IPR052933">
    <property type="entry name" value="DNA_Protect_Modify"/>
</dbReference>
<dbReference type="EMBL" id="AYZQ01000001">
    <property type="protein sequence ID" value="KRM73052.1"/>
    <property type="molecule type" value="Genomic_DNA"/>
</dbReference>
<proteinExistence type="predicted"/>
<keyword evidence="4" id="KW-1185">Reference proteome</keyword>
<dbReference type="PATRIC" id="fig|1423727.3.peg.780"/>
<dbReference type="Gene3D" id="3.40.50.150">
    <property type="entry name" value="Vaccinia Virus protein VP39"/>
    <property type="match status" value="1"/>
</dbReference>
<keyword evidence="3" id="KW-0808">Transferase</keyword>
<dbReference type="Gene3D" id="1.10.150.470">
    <property type="match status" value="1"/>
</dbReference>
<accession>A0A0R2BB77</accession>